<gene>
    <name evidence="8" type="ORF">ACFOKA_08520</name>
</gene>
<evidence type="ECO:0000256" key="5">
    <source>
        <dbReference type="ARBA" id="ARBA00022801"/>
    </source>
</evidence>
<dbReference type="Gene3D" id="3.40.50.1820">
    <property type="entry name" value="alpha/beta hydrolase"/>
    <property type="match status" value="1"/>
</dbReference>
<comment type="caution">
    <text evidence="8">The sequence shown here is derived from an EMBL/GenBank/DDBJ whole genome shotgun (WGS) entry which is preliminary data.</text>
</comment>
<keyword evidence="2" id="KW-0719">Serine esterase</keyword>
<dbReference type="SUPFAM" id="SSF53474">
    <property type="entry name" value="alpha/beta-Hydrolases"/>
    <property type="match status" value="1"/>
</dbReference>
<evidence type="ECO:0000256" key="3">
    <source>
        <dbReference type="ARBA" id="ARBA00022723"/>
    </source>
</evidence>
<keyword evidence="5 8" id="KW-0378">Hydrolase</keyword>
<evidence type="ECO:0000256" key="4">
    <source>
        <dbReference type="ARBA" id="ARBA00022729"/>
    </source>
</evidence>
<keyword evidence="4" id="KW-0732">Signal</keyword>
<evidence type="ECO:0000313" key="9">
    <source>
        <dbReference type="Proteomes" id="UP001595444"/>
    </source>
</evidence>
<dbReference type="RefSeq" id="WP_194215363.1">
    <property type="nucleotide sequence ID" value="NZ_CP061205.1"/>
</dbReference>
<evidence type="ECO:0000256" key="2">
    <source>
        <dbReference type="ARBA" id="ARBA00022487"/>
    </source>
</evidence>
<name>A0ABV7D457_9PROT</name>
<dbReference type="EMBL" id="JBHRSL010000006">
    <property type="protein sequence ID" value="MFC3051947.1"/>
    <property type="molecule type" value="Genomic_DNA"/>
</dbReference>
<evidence type="ECO:0000256" key="1">
    <source>
        <dbReference type="ARBA" id="ARBA00006249"/>
    </source>
</evidence>
<dbReference type="InterPro" id="IPR029058">
    <property type="entry name" value="AB_hydrolase_fold"/>
</dbReference>
<organism evidence="8 9">
    <name type="scientific">Kordiimonas pumila</name>
    <dbReference type="NCBI Taxonomy" id="2161677"/>
    <lineage>
        <taxon>Bacteria</taxon>
        <taxon>Pseudomonadati</taxon>
        <taxon>Pseudomonadota</taxon>
        <taxon>Alphaproteobacteria</taxon>
        <taxon>Kordiimonadales</taxon>
        <taxon>Kordiimonadaceae</taxon>
        <taxon>Kordiimonas</taxon>
    </lineage>
</organism>
<protein>
    <submittedName>
        <fullName evidence="8">Tannase/feruloyl esterase family alpha/beta hydrolase</fullName>
    </submittedName>
</protein>
<reference evidence="9" key="1">
    <citation type="journal article" date="2019" name="Int. J. Syst. Evol. Microbiol.">
        <title>The Global Catalogue of Microorganisms (GCM) 10K type strain sequencing project: providing services to taxonomists for standard genome sequencing and annotation.</title>
        <authorList>
            <consortium name="The Broad Institute Genomics Platform"/>
            <consortium name="The Broad Institute Genome Sequencing Center for Infectious Disease"/>
            <person name="Wu L."/>
            <person name="Ma J."/>
        </authorList>
    </citation>
    <scope>NUCLEOTIDE SEQUENCE [LARGE SCALE GENOMIC DNA]</scope>
    <source>
        <strain evidence="9">KCTC 62164</strain>
    </source>
</reference>
<dbReference type="GO" id="GO:0016787">
    <property type="term" value="F:hydrolase activity"/>
    <property type="evidence" value="ECO:0007669"/>
    <property type="project" value="UniProtKB-KW"/>
</dbReference>
<dbReference type="Pfam" id="PF07519">
    <property type="entry name" value="Tannase"/>
    <property type="match status" value="1"/>
</dbReference>
<dbReference type="Proteomes" id="UP001595444">
    <property type="component" value="Unassembled WGS sequence"/>
</dbReference>
<proteinExistence type="inferred from homology"/>
<keyword evidence="3" id="KW-0479">Metal-binding</keyword>
<keyword evidence="6" id="KW-0106">Calcium</keyword>
<evidence type="ECO:0000256" key="7">
    <source>
        <dbReference type="ARBA" id="ARBA00023157"/>
    </source>
</evidence>
<dbReference type="PANTHER" id="PTHR33938">
    <property type="entry name" value="FERULOYL ESTERASE B-RELATED"/>
    <property type="match status" value="1"/>
</dbReference>
<dbReference type="InterPro" id="IPR011118">
    <property type="entry name" value="Tannase/feruloyl_esterase"/>
</dbReference>
<comment type="similarity">
    <text evidence="1">Belongs to the tannase family.</text>
</comment>
<keyword evidence="9" id="KW-1185">Reference proteome</keyword>
<sequence>MAFKQKKTIVGVVAVAAILTVFGFYGGFFSGVDVPVPPKQTIEVSGVPAKTISPAACASLNQRFLAEGQAVVTRAEITEAKGLKPAYCFAGVSFTDSELKFEARLPLEGWNKRLVMVGGGGFDGLLIDTPDFVSPSIMTDRYVAVMTNGGHTSPLPTSYFDADFALNAQQLVDFTYLSEHRALPVVKELVAAVYGQRPERNYFEGCSMGGHDALMESQRFPYDFDGIIARAPAGNVMGLFVKFHQIAEAVDKAGALSDAQQMLLENAVLKSCDMADGLKDGIVSNSNACAFDITTLQCDTASADRETCLSEQQIALVSAITSPYTSHVTGIEHSGFSITGAANKEAWGEYIWPKLVQGGNSLQGLFSGGFIRSFITRDPDYKLESWHADDWKASLGHIESLFQAANPDISKFTQNGGKLLLWHGVADSSVSATDTIGYYQNVIDTIGQQEADKSVELFLAPGVGHCRHGSGPDKVDLLSAMANWVEKGVAPSQQLVVTAKKDDAGNDLLTRPLCKYPLYPEYDGTGDPNLASSFSCSE</sequence>
<dbReference type="PANTHER" id="PTHR33938:SF15">
    <property type="entry name" value="FERULOYL ESTERASE B-RELATED"/>
    <property type="match status" value="1"/>
</dbReference>
<evidence type="ECO:0000256" key="6">
    <source>
        <dbReference type="ARBA" id="ARBA00022837"/>
    </source>
</evidence>
<accession>A0ABV7D457</accession>
<keyword evidence="7" id="KW-1015">Disulfide bond</keyword>
<evidence type="ECO:0000313" key="8">
    <source>
        <dbReference type="EMBL" id="MFC3051947.1"/>
    </source>
</evidence>